<feature type="coiled-coil region" evidence="1">
    <location>
        <begin position="222"/>
        <end position="252"/>
    </location>
</feature>
<dbReference type="AlphaFoldDB" id="A0A1R2BHQ6"/>
<keyword evidence="1" id="KW-0175">Coiled coil</keyword>
<name>A0A1R2BHQ6_9CILI</name>
<evidence type="ECO:0000256" key="1">
    <source>
        <dbReference type="SAM" id="Coils"/>
    </source>
</evidence>
<gene>
    <name evidence="2" type="ORF">SteCoe_24509</name>
</gene>
<keyword evidence="3" id="KW-1185">Reference proteome</keyword>
<dbReference type="EMBL" id="MPUH01000646">
    <property type="protein sequence ID" value="OMJ76175.1"/>
    <property type="molecule type" value="Genomic_DNA"/>
</dbReference>
<evidence type="ECO:0000313" key="3">
    <source>
        <dbReference type="Proteomes" id="UP000187209"/>
    </source>
</evidence>
<protein>
    <submittedName>
        <fullName evidence="2">Uncharacterized protein</fullName>
    </submittedName>
</protein>
<dbReference type="Proteomes" id="UP000187209">
    <property type="component" value="Unassembled WGS sequence"/>
</dbReference>
<comment type="caution">
    <text evidence="2">The sequence shown here is derived from an EMBL/GenBank/DDBJ whole genome shotgun (WGS) entry which is preliminary data.</text>
</comment>
<organism evidence="2 3">
    <name type="scientific">Stentor coeruleus</name>
    <dbReference type="NCBI Taxonomy" id="5963"/>
    <lineage>
        <taxon>Eukaryota</taxon>
        <taxon>Sar</taxon>
        <taxon>Alveolata</taxon>
        <taxon>Ciliophora</taxon>
        <taxon>Postciliodesmatophora</taxon>
        <taxon>Heterotrichea</taxon>
        <taxon>Heterotrichida</taxon>
        <taxon>Stentoridae</taxon>
        <taxon>Stentor</taxon>
    </lineage>
</organism>
<sequence>MSNAAEVIGSVSFDLKILPTEGFQWLPIFNSTSRDQISIMPEEVDKGKILILINPDKKNSSHPFPPALKQNSSILSQSLHNEKSYQKLEITKSDKQCKGKIETLSIENEKQKQINNKYYLLFEDLTKELKSTKLLLSEENKLRIEIQDKINKVTEEYEENLKRAKAREDLLLKMLGKKDDELNDLTTQIAYLKTALRNMNYEKQQIVDVADDFKKELEQSNLMRLNKELALIKSLLEESEAQRHKLQQYIQEFPETPSKLNSLMSTISLGSTIIAECPDDTLESKQMDIMLNEFVKKCDKNNQNIREKVINKVEKDFNISGKIEVSNQNGHNRVGSMQEINTREDLAFDYYKKGILAKNILSPSASAYMVNGILNNKNDGSKTHKRGITVGISLECDENEEIATVRGLKSPPDANFIKNKNPGNKVNLIQTSTTPLRERISNKKYAKKVPFK</sequence>
<accession>A0A1R2BHQ6</accession>
<feature type="coiled-coil region" evidence="1">
    <location>
        <begin position="136"/>
        <end position="174"/>
    </location>
</feature>
<reference evidence="2 3" key="1">
    <citation type="submission" date="2016-11" db="EMBL/GenBank/DDBJ databases">
        <title>The macronuclear genome of Stentor coeruleus: a giant cell with tiny introns.</title>
        <authorList>
            <person name="Slabodnick M."/>
            <person name="Ruby J.G."/>
            <person name="Reiff S.B."/>
            <person name="Swart E.C."/>
            <person name="Gosai S."/>
            <person name="Prabakaran S."/>
            <person name="Witkowska E."/>
            <person name="Larue G.E."/>
            <person name="Fisher S."/>
            <person name="Freeman R.M."/>
            <person name="Gunawardena J."/>
            <person name="Chu W."/>
            <person name="Stover N.A."/>
            <person name="Gregory B.D."/>
            <person name="Nowacki M."/>
            <person name="Derisi J."/>
            <person name="Roy S.W."/>
            <person name="Marshall W.F."/>
            <person name="Sood P."/>
        </authorList>
    </citation>
    <scope>NUCLEOTIDE SEQUENCE [LARGE SCALE GENOMIC DNA]</scope>
    <source>
        <strain evidence="2">WM001</strain>
    </source>
</reference>
<dbReference type="OrthoDB" id="324918at2759"/>
<proteinExistence type="predicted"/>
<evidence type="ECO:0000313" key="2">
    <source>
        <dbReference type="EMBL" id="OMJ76175.1"/>
    </source>
</evidence>